<feature type="region of interest" description="Disordered" evidence="3">
    <location>
        <begin position="187"/>
        <end position="228"/>
    </location>
</feature>
<feature type="compositionally biased region" description="Basic residues" evidence="3">
    <location>
        <begin position="609"/>
        <end position="619"/>
    </location>
</feature>
<dbReference type="PANTHER" id="PTHR15454">
    <property type="entry name" value="NISCHARIN RELATED"/>
    <property type="match status" value="1"/>
</dbReference>
<name>A0A2R6QTK1_ACTCC</name>
<dbReference type="SUPFAM" id="SSF52075">
    <property type="entry name" value="Outer arm dynein light chain 1"/>
    <property type="match status" value="1"/>
</dbReference>
<evidence type="ECO:0000313" key="5">
    <source>
        <dbReference type="Proteomes" id="UP000241394"/>
    </source>
</evidence>
<dbReference type="InterPro" id="IPR032675">
    <property type="entry name" value="LRR_dom_sf"/>
</dbReference>
<dbReference type="InterPro" id="IPR001611">
    <property type="entry name" value="Leu-rich_rpt"/>
</dbReference>
<keyword evidence="2" id="KW-0677">Repeat</keyword>
<evidence type="ECO:0000256" key="2">
    <source>
        <dbReference type="ARBA" id="ARBA00022737"/>
    </source>
</evidence>
<dbReference type="GO" id="GO:0051707">
    <property type="term" value="P:response to other organism"/>
    <property type="evidence" value="ECO:0007669"/>
    <property type="project" value="UniProtKB-ARBA"/>
</dbReference>
<comment type="caution">
    <text evidence="4">The sequence shown here is derived from an EMBL/GenBank/DDBJ whole genome shotgun (WGS) entry which is preliminary data.</text>
</comment>
<dbReference type="SMART" id="SM00365">
    <property type="entry name" value="LRR_SD22"/>
    <property type="match status" value="4"/>
</dbReference>
<keyword evidence="5" id="KW-1185">Reference proteome</keyword>
<dbReference type="FunCoup" id="A0A2R6QTK1">
    <property type="interactions" value="1777"/>
</dbReference>
<keyword evidence="1" id="KW-0433">Leucine-rich repeat</keyword>
<dbReference type="Gene3D" id="3.80.10.10">
    <property type="entry name" value="Ribonuclease Inhibitor"/>
    <property type="match status" value="1"/>
</dbReference>
<feature type="region of interest" description="Disordered" evidence="3">
    <location>
        <begin position="111"/>
        <end position="137"/>
    </location>
</feature>
<dbReference type="InterPro" id="IPR025875">
    <property type="entry name" value="Leu-rich_rpt_4"/>
</dbReference>
<dbReference type="SMART" id="SM00369">
    <property type="entry name" value="LRR_TYP"/>
    <property type="match status" value="3"/>
</dbReference>
<evidence type="ECO:0000256" key="3">
    <source>
        <dbReference type="SAM" id="MobiDB-lite"/>
    </source>
</evidence>
<accession>A0A2R6QTK1</accession>
<dbReference type="GO" id="GO:0006952">
    <property type="term" value="P:defense response"/>
    <property type="evidence" value="ECO:0007669"/>
    <property type="project" value="UniProtKB-ARBA"/>
</dbReference>
<dbReference type="OMA" id="AKDWVMP"/>
<dbReference type="PROSITE" id="PS51450">
    <property type="entry name" value="LRR"/>
    <property type="match status" value="4"/>
</dbReference>
<dbReference type="InParanoid" id="A0A2R6QTK1"/>
<gene>
    <name evidence="4" type="ORF">CEY00_Acc15008</name>
</gene>
<dbReference type="OrthoDB" id="1904536at2759"/>
<dbReference type="Pfam" id="PF12799">
    <property type="entry name" value="LRR_4"/>
    <property type="match status" value="1"/>
</dbReference>
<dbReference type="Proteomes" id="UP000241394">
    <property type="component" value="Chromosome LG13"/>
</dbReference>
<feature type="compositionally biased region" description="Basic and acidic residues" evidence="3">
    <location>
        <begin position="189"/>
        <end position="199"/>
    </location>
</feature>
<sequence length="699" mass="76403">MFRFSCFNAHIHSNKPKKTVQMSVEAMKKTLEDCSQTQALKDFETSSSLNSLDLKVQGGAIPINSAGHVISSSSVHRGWKSVEINSDYIIESDREVSHAGHIKKSLSLGSGLDREGRVSVGNDSEDETDIGYSCDGSHDYKETVVPVGGRDPEISVTINYKEALLSDSLHVASDLVNNDSIFSIGDTQQSEKEAHENSDVHVSSEGARDSGDYTPRNPTVIVKSNSLPNLDSAGERSALTYLASQSRSSEDLTVLDSRQTEMVIHEVGTGVIPVGERGDRILHNEKSNCESPPEDGYDSYNCVGSAKYWIVPITDEVNAEEHLHREASARQWEEFPGKDLKMKRIEEWVIDQQHCGPLDETNDGLSNIDDHQVRRRTAVMDNVTSARFDARATPGMEAAKKYISSLSAASTTAQLANHGLVVIPFLSAFVSLRALNLSGNAIVRITAGALPRGLHNLNLSKNKISTIEGLRELTRLRVLDLSYNRIFRIGHGLASCSSLKELYLAGNKISEVEGLHRLLKLNVLDLRFNKISTAKGLGQLAANYNSVQAISLEGNPAQKNVGDEQLKKYLQGLLPLLAYFNRQSIKAGPLMDVADRSARLGITADRGHRSEHKTLRKGSHGASAHKTSFSSSIHGRRSPALASQKPPSKGKPGHLPPTGIKTAATTHRHNFHDFSSKLLSFRPDLSMRRSRSEGTLAAL</sequence>
<dbReference type="STRING" id="1590841.A0A2R6QTK1"/>
<protein>
    <submittedName>
        <fullName evidence="4">Protein phosphatase 1 regulatory subunit pprA like</fullName>
    </submittedName>
</protein>
<reference evidence="5" key="2">
    <citation type="journal article" date="2018" name="BMC Genomics">
        <title>A manually annotated Actinidia chinensis var. chinensis (kiwifruit) genome highlights the challenges associated with draft genomes and gene prediction in plants.</title>
        <authorList>
            <person name="Pilkington S.M."/>
            <person name="Crowhurst R."/>
            <person name="Hilario E."/>
            <person name="Nardozza S."/>
            <person name="Fraser L."/>
            <person name="Peng Y."/>
            <person name="Gunaseelan K."/>
            <person name="Simpson R."/>
            <person name="Tahir J."/>
            <person name="Deroles S.C."/>
            <person name="Templeton K."/>
            <person name="Luo Z."/>
            <person name="Davy M."/>
            <person name="Cheng C."/>
            <person name="McNeilage M."/>
            <person name="Scaglione D."/>
            <person name="Liu Y."/>
            <person name="Zhang Q."/>
            <person name="Datson P."/>
            <person name="De Silva N."/>
            <person name="Gardiner S.E."/>
            <person name="Bassett H."/>
            <person name="Chagne D."/>
            <person name="McCallum J."/>
            <person name="Dzierzon H."/>
            <person name="Deng C."/>
            <person name="Wang Y.Y."/>
            <person name="Barron L."/>
            <person name="Manako K."/>
            <person name="Bowen J."/>
            <person name="Foster T.M."/>
            <person name="Erridge Z.A."/>
            <person name="Tiffin H."/>
            <person name="Waite C.N."/>
            <person name="Davies K.M."/>
            <person name="Grierson E.P."/>
            <person name="Laing W.A."/>
            <person name="Kirk R."/>
            <person name="Chen X."/>
            <person name="Wood M."/>
            <person name="Montefiori M."/>
            <person name="Brummell D.A."/>
            <person name="Schwinn K.E."/>
            <person name="Catanach A."/>
            <person name="Fullerton C."/>
            <person name="Li D."/>
            <person name="Meiyalaghan S."/>
            <person name="Nieuwenhuizen N."/>
            <person name="Read N."/>
            <person name="Prakash R."/>
            <person name="Hunter D."/>
            <person name="Zhang H."/>
            <person name="McKenzie M."/>
            <person name="Knabel M."/>
            <person name="Harris A."/>
            <person name="Allan A.C."/>
            <person name="Gleave A."/>
            <person name="Chen A."/>
            <person name="Janssen B.J."/>
            <person name="Plunkett B."/>
            <person name="Ampomah-Dwamena C."/>
            <person name="Voogd C."/>
            <person name="Leif D."/>
            <person name="Lafferty D."/>
            <person name="Souleyre E.J.F."/>
            <person name="Varkonyi-Gasic E."/>
            <person name="Gambi F."/>
            <person name="Hanley J."/>
            <person name="Yao J.L."/>
            <person name="Cheung J."/>
            <person name="David K.M."/>
            <person name="Warren B."/>
            <person name="Marsh K."/>
            <person name="Snowden K.C."/>
            <person name="Lin-Wang K."/>
            <person name="Brian L."/>
            <person name="Martinez-Sanchez M."/>
            <person name="Wang M."/>
            <person name="Ileperuma N."/>
            <person name="Macnee N."/>
            <person name="Campin R."/>
            <person name="McAtee P."/>
            <person name="Drummond R.S.M."/>
            <person name="Espley R.V."/>
            <person name="Ireland H.S."/>
            <person name="Wu R."/>
            <person name="Atkinson R.G."/>
            <person name="Karunairetnam S."/>
            <person name="Bulley S."/>
            <person name="Chunkath S."/>
            <person name="Hanley Z."/>
            <person name="Storey R."/>
            <person name="Thrimawithana A.H."/>
            <person name="Thomson S."/>
            <person name="David C."/>
            <person name="Testolin R."/>
            <person name="Huang H."/>
            <person name="Hellens R.P."/>
            <person name="Schaffer R.J."/>
        </authorList>
    </citation>
    <scope>NUCLEOTIDE SEQUENCE [LARGE SCALE GENOMIC DNA]</scope>
    <source>
        <strain evidence="5">cv. Red5</strain>
    </source>
</reference>
<reference evidence="4 5" key="1">
    <citation type="submission" date="2017-07" db="EMBL/GenBank/DDBJ databases">
        <title>An improved, manually edited Actinidia chinensis var. chinensis (kiwifruit) genome highlights the challenges associated with draft genomes and gene prediction in plants.</title>
        <authorList>
            <person name="Pilkington S."/>
            <person name="Crowhurst R."/>
            <person name="Hilario E."/>
            <person name="Nardozza S."/>
            <person name="Fraser L."/>
            <person name="Peng Y."/>
            <person name="Gunaseelan K."/>
            <person name="Simpson R."/>
            <person name="Tahir J."/>
            <person name="Deroles S."/>
            <person name="Templeton K."/>
            <person name="Luo Z."/>
            <person name="Davy M."/>
            <person name="Cheng C."/>
            <person name="Mcneilage M."/>
            <person name="Scaglione D."/>
            <person name="Liu Y."/>
            <person name="Zhang Q."/>
            <person name="Datson P."/>
            <person name="De Silva N."/>
            <person name="Gardiner S."/>
            <person name="Bassett H."/>
            <person name="Chagne D."/>
            <person name="Mccallum J."/>
            <person name="Dzierzon H."/>
            <person name="Deng C."/>
            <person name="Wang Y.-Y."/>
            <person name="Barron N."/>
            <person name="Manako K."/>
            <person name="Bowen J."/>
            <person name="Foster T."/>
            <person name="Erridge Z."/>
            <person name="Tiffin H."/>
            <person name="Waite C."/>
            <person name="Davies K."/>
            <person name="Grierson E."/>
            <person name="Laing W."/>
            <person name="Kirk R."/>
            <person name="Chen X."/>
            <person name="Wood M."/>
            <person name="Montefiori M."/>
            <person name="Brummell D."/>
            <person name="Schwinn K."/>
            <person name="Catanach A."/>
            <person name="Fullerton C."/>
            <person name="Li D."/>
            <person name="Meiyalaghan S."/>
            <person name="Nieuwenhuizen N."/>
            <person name="Read N."/>
            <person name="Prakash R."/>
            <person name="Hunter D."/>
            <person name="Zhang H."/>
            <person name="Mckenzie M."/>
            <person name="Knabel M."/>
            <person name="Harris A."/>
            <person name="Allan A."/>
            <person name="Chen A."/>
            <person name="Janssen B."/>
            <person name="Plunkett B."/>
            <person name="Dwamena C."/>
            <person name="Voogd C."/>
            <person name="Leif D."/>
            <person name="Lafferty D."/>
            <person name="Souleyre E."/>
            <person name="Varkonyi-Gasic E."/>
            <person name="Gambi F."/>
            <person name="Hanley J."/>
            <person name="Yao J.-L."/>
            <person name="Cheung J."/>
            <person name="David K."/>
            <person name="Warren B."/>
            <person name="Marsh K."/>
            <person name="Snowden K."/>
            <person name="Lin-Wang K."/>
            <person name="Brian L."/>
            <person name="Martinez-Sanchez M."/>
            <person name="Wang M."/>
            <person name="Ileperuma N."/>
            <person name="Macnee N."/>
            <person name="Campin R."/>
            <person name="Mcatee P."/>
            <person name="Drummond R."/>
            <person name="Espley R."/>
            <person name="Ireland H."/>
            <person name="Wu R."/>
            <person name="Atkinson R."/>
            <person name="Karunairetnam S."/>
            <person name="Bulley S."/>
            <person name="Chunkath S."/>
            <person name="Hanley Z."/>
            <person name="Storey R."/>
            <person name="Thrimawithana A."/>
            <person name="Thomson S."/>
            <person name="David C."/>
            <person name="Testolin R."/>
        </authorList>
    </citation>
    <scope>NUCLEOTIDE SEQUENCE [LARGE SCALE GENOMIC DNA]</scope>
    <source>
        <strain evidence="5">cv. Red5</strain>
        <tissue evidence="4">Young leaf</tissue>
    </source>
</reference>
<dbReference type="Pfam" id="PF13855">
    <property type="entry name" value="LRR_8"/>
    <property type="match status" value="1"/>
</dbReference>
<dbReference type="PANTHER" id="PTHR15454:SF7">
    <property type="entry name" value="OS07G0106100 PROTEIN"/>
    <property type="match status" value="1"/>
</dbReference>
<dbReference type="InterPro" id="IPR003591">
    <property type="entry name" value="Leu-rich_rpt_typical-subtyp"/>
</dbReference>
<dbReference type="FunFam" id="3.80.10.10:FF:000320">
    <property type="entry name" value="Protein phosphatase 1 regulatory subunit pprA"/>
    <property type="match status" value="1"/>
</dbReference>
<feature type="region of interest" description="Disordered" evidence="3">
    <location>
        <begin position="602"/>
        <end position="661"/>
    </location>
</feature>
<evidence type="ECO:0000256" key="1">
    <source>
        <dbReference type="ARBA" id="ARBA00022614"/>
    </source>
</evidence>
<organism evidence="4 5">
    <name type="scientific">Actinidia chinensis var. chinensis</name>
    <name type="common">Chinese soft-hair kiwi</name>
    <dbReference type="NCBI Taxonomy" id="1590841"/>
    <lineage>
        <taxon>Eukaryota</taxon>
        <taxon>Viridiplantae</taxon>
        <taxon>Streptophyta</taxon>
        <taxon>Embryophyta</taxon>
        <taxon>Tracheophyta</taxon>
        <taxon>Spermatophyta</taxon>
        <taxon>Magnoliopsida</taxon>
        <taxon>eudicotyledons</taxon>
        <taxon>Gunneridae</taxon>
        <taxon>Pentapetalae</taxon>
        <taxon>asterids</taxon>
        <taxon>Ericales</taxon>
        <taxon>Actinidiaceae</taxon>
        <taxon>Actinidia</taxon>
    </lineage>
</organism>
<proteinExistence type="predicted"/>
<dbReference type="EMBL" id="NKQK01000013">
    <property type="protein sequence ID" value="PSS14440.1"/>
    <property type="molecule type" value="Genomic_DNA"/>
</dbReference>
<dbReference type="Gramene" id="PSS14440">
    <property type="protein sequence ID" value="PSS14440"/>
    <property type="gene ID" value="CEY00_Acc15008"/>
</dbReference>
<dbReference type="GO" id="GO:0005737">
    <property type="term" value="C:cytoplasm"/>
    <property type="evidence" value="ECO:0007669"/>
    <property type="project" value="TreeGrafter"/>
</dbReference>
<evidence type="ECO:0000313" key="4">
    <source>
        <dbReference type="EMBL" id="PSS14440.1"/>
    </source>
</evidence>
<dbReference type="AlphaFoldDB" id="A0A2R6QTK1"/>